<dbReference type="SUPFAM" id="SSF51069">
    <property type="entry name" value="Carbonic anhydrase"/>
    <property type="match status" value="1"/>
</dbReference>
<dbReference type="InterPro" id="IPR001148">
    <property type="entry name" value="CA_dom"/>
</dbReference>
<dbReference type="GO" id="GO:0008270">
    <property type="term" value="F:zinc ion binding"/>
    <property type="evidence" value="ECO:0007669"/>
    <property type="project" value="InterPro"/>
</dbReference>
<dbReference type="InterPro" id="IPR023561">
    <property type="entry name" value="Carbonic_anhydrase_a-class"/>
</dbReference>
<keyword evidence="2" id="KW-0472">Membrane</keyword>
<reference evidence="4" key="1">
    <citation type="submission" date="2021-05" db="EMBL/GenBank/DDBJ databases">
        <authorList>
            <person name="Alioto T."/>
            <person name="Alioto T."/>
            <person name="Gomez Garrido J."/>
        </authorList>
    </citation>
    <scope>NUCLEOTIDE SEQUENCE</scope>
</reference>
<evidence type="ECO:0000259" key="3">
    <source>
        <dbReference type="PROSITE" id="PS51144"/>
    </source>
</evidence>
<organism evidence="4">
    <name type="scientific">Cacopsylla melanoneura</name>
    <dbReference type="NCBI Taxonomy" id="428564"/>
    <lineage>
        <taxon>Eukaryota</taxon>
        <taxon>Metazoa</taxon>
        <taxon>Ecdysozoa</taxon>
        <taxon>Arthropoda</taxon>
        <taxon>Hexapoda</taxon>
        <taxon>Insecta</taxon>
        <taxon>Pterygota</taxon>
        <taxon>Neoptera</taxon>
        <taxon>Paraneoptera</taxon>
        <taxon>Hemiptera</taxon>
        <taxon>Sternorrhyncha</taxon>
        <taxon>Psylloidea</taxon>
        <taxon>Psyllidae</taxon>
        <taxon>Psyllinae</taxon>
        <taxon>Cacopsylla</taxon>
    </lineage>
</organism>
<dbReference type="EMBL" id="HBUF01090605">
    <property type="protein sequence ID" value="CAG6635618.1"/>
    <property type="molecule type" value="Transcribed_RNA"/>
</dbReference>
<dbReference type="Pfam" id="PF00194">
    <property type="entry name" value="Carb_anhydrase"/>
    <property type="match status" value="1"/>
</dbReference>
<dbReference type="PANTHER" id="PTHR18952">
    <property type="entry name" value="CARBONIC ANHYDRASE"/>
    <property type="match status" value="1"/>
</dbReference>
<keyword evidence="2" id="KW-1133">Transmembrane helix</keyword>
<accession>A0A8D8QP46</accession>
<dbReference type="PROSITE" id="PS51144">
    <property type="entry name" value="ALPHA_CA_2"/>
    <property type="match status" value="1"/>
</dbReference>
<proteinExistence type="inferred from homology"/>
<dbReference type="AlphaFoldDB" id="A0A8D8QP46"/>
<dbReference type="PANTHER" id="PTHR18952:SF228">
    <property type="entry name" value="CARBONIC ANHYDRASE-RELATED PROTEIN A, ISOFORM B"/>
    <property type="match status" value="1"/>
</dbReference>
<evidence type="ECO:0000313" key="4">
    <source>
        <dbReference type="EMBL" id="CAG6635618.1"/>
    </source>
</evidence>
<feature type="domain" description="Alpha-carbonic anhydrase" evidence="3">
    <location>
        <begin position="1"/>
        <end position="132"/>
    </location>
</feature>
<dbReference type="Gene3D" id="3.10.200.10">
    <property type="entry name" value="Alpha carbonic anhydrase"/>
    <property type="match status" value="1"/>
</dbReference>
<dbReference type="GO" id="GO:0004089">
    <property type="term" value="F:carbonate dehydratase activity"/>
    <property type="evidence" value="ECO:0007669"/>
    <property type="project" value="InterPro"/>
</dbReference>
<dbReference type="InterPro" id="IPR036398">
    <property type="entry name" value="CA_dom_sf"/>
</dbReference>
<sequence length="171" mass="19869">MSSIPTTVSKSVLGSILWIVLVLLVSDIYASWEEWWTYDGISGTSVPIRHLSLRSFMPETNSYMTYEGSTTHPGCWETTVWIIYNKPIYMTKQELYALRRLKQGSEEQPKAPLGNNVRPLQFIHSRTVRTNIDFKQTLSQQKTCGISMYKNMHYNATIWRNDPFAEPQYSF</sequence>
<comment type="similarity">
    <text evidence="1">Belongs to the alpha-carbonic anhydrase family.</text>
</comment>
<name>A0A8D8QP46_9HEMI</name>
<evidence type="ECO:0000256" key="2">
    <source>
        <dbReference type="SAM" id="Phobius"/>
    </source>
</evidence>
<protein>
    <submittedName>
        <fullName evidence="4">Carbonic anhydrase-related protein 10</fullName>
    </submittedName>
</protein>
<dbReference type="GO" id="GO:0006730">
    <property type="term" value="P:one-carbon metabolic process"/>
    <property type="evidence" value="ECO:0007669"/>
    <property type="project" value="TreeGrafter"/>
</dbReference>
<evidence type="ECO:0000256" key="1">
    <source>
        <dbReference type="ARBA" id="ARBA00010718"/>
    </source>
</evidence>
<feature type="transmembrane region" description="Helical" evidence="2">
    <location>
        <begin position="12"/>
        <end position="32"/>
    </location>
</feature>
<keyword evidence="2" id="KW-0812">Transmembrane</keyword>
<dbReference type="SMART" id="SM01057">
    <property type="entry name" value="Carb_anhydrase"/>
    <property type="match status" value="1"/>
</dbReference>